<name>A0A1J5TEJ4_9ZZZZ</name>
<accession>A0A1J5TEJ4</accession>
<comment type="caution">
    <text evidence="1">The sequence shown here is derived from an EMBL/GenBank/DDBJ whole genome shotgun (WGS) entry which is preliminary data.</text>
</comment>
<proteinExistence type="predicted"/>
<dbReference type="AlphaFoldDB" id="A0A1J5TEJ4"/>
<dbReference type="EMBL" id="MLJW01000018">
    <property type="protein sequence ID" value="OIR12180.1"/>
    <property type="molecule type" value="Genomic_DNA"/>
</dbReference>
<sequence length="235" mass="27657">MIFLAVTMGFIAENIRENIAENKKVKELAESLYQEVYSDSIVIQQKINLRFKKEAEMIYLRDYFRDSSLEKLSDRVAPAMVWSYIVTNQSLFEPKDGILTQLKNASTLKFFKNAQLQNAVGSLSVSIARLRIRNDQEYSFVASFTRPFLLKYFDFRWFDNFSQEGKLSLIEALNQPSYPSFPFKINNKNELKRNDAENLVSYYLLLSRATRQIHYQEYIKTNHELLQALRANYHL</sequence>
<gene>
    <name evidence="1" type="ORF">GALL_64310</name>
</gene>
<organism evidence="1">
    <name type="scientific">mine drainage metagenome</name>
    <dbReference type="NCBI Taxonomy" id="410659"/>
    <lineage>
        <taxon>unclassified sequences</taxon>
        <taxon>metagenomes</taxon>
        <taxon>ecological metagenomes</taxon>
    </lineage>
</organism>
<reference evidence="1" key="1">
    <citation type="submission" date="2016-10" db="EMBL/GenBank/DDBJ databases">
        <title>Sequence of Gallionella enrichment culture.</title>
        <authorList>
            <person name="Poehlein A."/>
            <person name="Muehling M."/>
            <person name="Daniel R."/>
        </authorList>
    </citation>
    <scope>NUCLEOTIDE SEQUENCE</scope>
</reference>
<evidence type="ECO:0000313" key="1">
    <source>
        <dbReference type="EMBL" id="OIR12180.1"/>
    </source>
</evidence>
<protein>
    <submittedName>
        <fullName evidence="1">Uncharacterized protein</fullName>
    </submittedName>
</protein>